<feature type="transmembrane region" description="Helical" evidence="10">
    <location>
        <begin position="35"/>
        <end position="60"/>
    </location>
</feature>
<evidence type="ECO:0000313" key="12">
    <source>
        <dbReference type="EMBL" id="EDO35047.1"/>
    </source>
</evidence>
<dbReference type="PROSITE" id="PS50262">
    <property type="entry name" value="G_PROTEIN_RECEP_F1_2"/>
    <property type="match status" value="1"/>
</dbReference>
<feature type="transmembrane region" description="Helical" evidence="10">
    <location>
        <begin position="153"/>
        <end position="176"/>
    </location>
</feature>
<dbReference type="EMBL" id="DS469710">
    <property type="protein sequence ID" value="EDO35047.1"/>
    <property type="molecule type" value="Genomic_DNA"/>
</dbReference>
<feature type="transmembrane region" description="Helical" evidence="10">
    <location>
        <begin position="72"/>
        <end position="91"/>
    </location>
</feature>
<dbReference type="PANTHER" id="PTHR24246:SF27">
    <property type="entry name" value="ADENOSINE RECEPTOR, ISOFORM A"/>
    <property type="match status" value="1"/>
</dbReference>
<dbReference type="GO" id="GO:0005886">
    <property type="term" value="C:plasma membrane"/>
    <property type="evidence" value="ECO:0000318"/>
    <property type="project" value="GO_Central"/>
</dbReference>
<dbReference type="Proteomes" id="UP000001593">
    <property type="component" value="Unassembled WGS sequence"/>
</dbReference>
<keyword evidence="13" id="KW-1185">Reference proteome</keyword>
<feature type="transmembrane region" description="Helical" evidence="10">
    <location>
        <begin position="111"/>
        <end position="132"/>
    </location>
</feature>
<feature type="transmembrane region" description="Helical" evidence="10">
    <location>
        <begin position="270"/>
        <end position="295"/>
    </location>
</feature>
<evidence type="ECO:0000256" key="10">
    <source>
        <dbReference type="SAM" id="Phobius"/>
    </source>
</evidence>
<keyword evidence="7" id="KW-0675">Receptor</keyword>
<reference evidence="12 13" key="1">
    <citation type="journal article" date="2007" name="Science">
        <title>Sea anemone genome reveals ancestral eumetazoan gene repertoire and genomic organization.</title>
        <authorList>
            <person name="Putnam N.H."/>
            <person name="Srivastava M."/>
            <person name="Hellsten U."/>
            <person name="Dirks B."/>
            <person name="Chapman J."/>
            <person name="Salamov A."/>
            <person name="Terry A."/>
            <person name="Shapiro H."/>
            <person name="Lindquist E."/>
            <person name="Kapitonov V.V."/>
            <person name="Jurka J."/>
            <person name="Genikhovich G."/>
            <person name="Grigoriev I.V."/>
            <person name="Lucas S.M."/>
            <person name="Steele R.E."/>
            <person name="Finnerty J.R."/>
            <person name="Technau U."/>
            <person name="Martindale M.Q."/>
            <person name="Rokhsar D.S."/>
        </authorList>
    </citation>
    <scope>NUCLEOTIDE SEQUENCE [LARGE SCALE GENOMIC DNA]</scope>
    <source>
        <strain evidence="13">CH2 X CH6</strain>
    </source>
</reference>
<dbReference type="PhylomeDB" id="A7SMM8"/>
<proteinExistence type="predicted"/>
<dbReference type="PANTHER" id="PTHR24246">
    <property type="entry name" value="OLFACTORY RECEPTOR AND ADENOSINE RECEPTOR"/>
    <property type="match status" value="1"/>
</dbReference>
<evidence type="ECO:0000256" key="4">
    <source>
        <dbReference type="ARBA" id="ARBA00022989"/>
    </source>
</evidence>
<dbReference type="PRINTS" id="PR00237">
    <property type="entry name" value="GPCRRHODOPSN"/>
</dbReference>
<evidence type="ECO:0000256" key="9">
    <source>
        <dbReference type="ARBA" id="ARBA00023224"/>
    </source>
</evidence>
<gene>
    <name evidence="12" type="ORF">NEMVEDRAFT_v1g214601</name>
</gene>
<evidence type="ECO:0000256" key="6">
    <source>
        <dbReference type="ARBA" id="ARBA00023136"/>
    </source>
</evidence>
<name>A7SMM8_NEMVE</name>
<evidence type="ECO:0000256" key="1">
    <source>
        <dbReference type="ARBA" id="ARBA00004651"/>
    </source>
</evidence>
<evidence type="ECO:0000256" key="8">
    <source>
        <dbReference type="ARBA" id="ARBA00023180"/>
    </source>
</evidence>
<dbReference type="InterPro" id="IPR000276">
    <property type="entry name" value="GPCR_Rhodpsn"/>
</dbReference>
<keyword evidence="3 10" id="KW-0812">Transmembrane</keyword>
<dbReference type="SUPFAM" id="SSF81321">
    <property type="entry name" value="Family A G protein-coupled receptor-like"/>
    <property type="match status" value="1"/>
</dbReference>
<dbReference type="eggNOG" id="KOG3656">
    <property type="taxonomic scope" value="Eukaryota"/>
</dbReference>
<comment type="subcellular location">
    <subcellularLocation>
        <location evidence="1">Cell membrane</location>
        <topology evidence="1">Multi-pass membrane protein</topology>
    </subcellularLocation>
</comment>
<evidence type="ECO:0000256" key="2">
    <source>
        <dbReference type="ARBA" id="ARBA00022475"/>
    </source>
</evidence>
<evidence type="ECO:0000256" key="5">
    <source>
        <dbReference type="ARBA" id="ARBA00023040"/>
    </source>
</evidence>
<dbReference type="OrthoDB" id="10042731at2759"/>
<evidence type="ECO:0000259" key="11">
    <source>
        <dbReference type="PROSITE" id="PS50262"/>
    </source>
</evidence>
<sequence length="344" mass="38663">MAALSNNFSLWDESSTHGAVIARVTFNKHYPSLNFVTGILIIVIAPFNIVGNTFVIAAAVRDPLRHLRHLPSTPLICSMAASDLLIGLVYSPVSAAGHFFGNNVVHNLEHAYNGLCFWLVTSSVLHILGLCVDRLMAVARPNKYSTIMTPRRAKLAAVGIWLYSVAFALMVGFLSARYALGLAFTIQIMLVILIIQVFYSFILFFVHRQAKRVQRFESSATTVRLVLERERKVTRAILTMLTVFKTCFVPWTLTQVVFYACAPCRSQFHILVLCYYVMGMLINLNAAVNPFLYAWRLRKYRNTIENLIDGCPVCMVSSPKTYQVEDVVMGQVHQSPQASNQEME</sequence>
<dbReference type="GO" id="GO:0001609">
    <property type="term" value="F:G protein-coupled adenosine receptor activity"/>
    <property type="evidence" value="ECO:0000318"/>
    <property type="project" value="GO_Central"/>
</dbReference>
<dbReference type="GO" id="GO:0007186">
    <property type="term" value="P:G protein-coupled receptor signaling pathway"/>
    <property type="evidence" value="ECO:0000318"/>
    <property type="project" value="GO_Central"/>
</dbReference>
<feature type="transmembrane region" description="Helical" evidence="10">
    <location>
        <begin position="182"/>
        <end position="206"/>
    </location>
</feature>
<evidence type="ECO:0000313" key="13">
    <source>
        <dbReference type="Proteomes" id="UP000001593"/>
    </source>
</evidence>
<keyword evidence="6 10" id="KW-0472">Membrane</keyword>
<dbReference type="Gene3D" id="1.20.1070.10">
    <property type="entry name" value="Rhodopsin 7-helix transmembrane proteins"/>
    <property type="match status" value="1"/>
</dbReference>
<dbReference type="HOGENOM" id="CLU_866847_0_0_1"/>
<dbReference type="STRING" id="45351.A7SMM8"/>
<evidence type="ECO:0000256" key="7">
    <source>
        <dbReference type="ARBA" id="ARBA00023170"/>
    </source>
</evidence>
<accession>A7SMM8</accession>
<dbReference type="AlphaFoldDB" id="A7SMM8"/>
<protein>
    <recommendedName>
        <fullName evidence="11">G-protein coupled receptors family 1 profile domain-containing protein</fullName>
    </recommendedName>
</protein>
<feature type="domain" description="G-protein coupled receptors family 1 profile" evidence="11">
    <location>
        <begin position="51"/>
        <end position="293"/>
    </location>
</feature>
<dbReference type="OMA" id="WDESSTH"/>
<dbReference type="KEGG" id="nve:5506424"/>
<dbReference type="SMART" id="SM01381">
    <property type="entry name" value="7TM_GPCR_Srsx"/>
    <property type="match status" value="1"/>
</dbReference>
<organism evidence="12 13">
    <name type="scientific">Nematostella vectensis</name>
    <name type="common">Starlet sea anemone</name>
    <dbReference type="NCBI Taxonomy" id="45351"/>
    <lineage>
        <taxon>Eukaryota</taxon>
        <taxon>Metazoa</taxon>
        <taxon>Cnidaria</taxon>
        <taxon>Anthozoa</taxon>
        <taxon>Hexacorallia</taxon>
        <taxon>Actiniaria</taxon>
        <taxon>Edwardsiidae</taxon>
        <taxon>Nematostella</taxon>
    </lineage>
</organism>
<dbReference type="InParanoid" id="A7SMM8"/>
<feature type="transmembrane region" description="Helical" evidence="10">
    <location>
        <begin position="237"/>
        <end position="258"/>
    </location>
</feature>
<evidence type="ECO:0000256" key="3">
    <source>
        <dbReference type="ARBA" id="ARBA00022692"/>
    </source>
</evidence>
<dbReference type="InterPro" id="IPR017452">
    <property type="entry name" value="GPCR_Rhodpsn_7TM"/>
</dbReference>
<keyword evidence="9" id="KW-0807">Transducer</keyword>
<keyword evidence="4 10" id="KW-1133">Transmembrane helix</keyword>
<keyword evidence="2" id="KW-1003">Cell membrane</keyword>
<keyword evidence="8" id="KW-0325">Glycoprotein</keyword>
<dbReference type="CDD" id="cd00637">
    <property type="entry name" value="7tm_classA_rhodopsin-like"/>
    <property type="match status" value="1"/>
</dbReference>
<dbReference type="Pfam" id="PF00001">
    <property type="entry name" value="7tm_1"/>
    <property type="match status" value="2"/>
</dbReference>
<keyword evidence="5" id="KW-0297">G-protein coupled receptor</keyword>